<proteinExistence type="predicted"/>
<protein>
    <submittedName>
        <fullName evidence="1">Uncharacterized protein</fullName>
    </submittedName>
</protein>
<reference evidence="1 2" key="1">
    <citation type="submission" date="2020-06" db="EMBL/GenBank/DDBJ databases">
        <authorList>
            <person name="Isaeva M.P."/>
            <person name="Chernysheva N.Y."/>
        </authorList>
    </citation>
    <scope>NUCLEOTIDE SEQUENCE [LARGE SCALE GENOMIC DNA]</scope>
    <source>
        <strain evidence="1 2">KMM 6746</strain>
    </source>
</reference>
<evidence type="ECO:0000313" key="1">
    <source>
        <dbReference type="EMBL" id="MBT2163517.1"/>
    </source>
</evidence>
<name>A0ABS5WJE6_9FLAO</name>
<comment type="caution">
    <text evidence="1">The sequence shown here is derived from an EMBL/GenBank/DDBJ whole genome shotgun (WGS) entry which is preliminary data.</text>
</comment>
<dbReference type="RefSeq" id="WP_214613454.1">
    <property type="nucleotide sequence ID" value="NZ_JACATN010000008.1"/>
</dbReference>
<organism evidence="1 2">
    <name type="scientific">Zobellia barbeyronii</name>
    <dbReference type="NCBI Taxonomy" id="2748009"/>
    <lineage>
        <taxon>Bacteria</taxon>
        <taxon>Pseudomonadati</taxon>
        <taxon>Bacteroidota</taxon>
        <taxon>Flavobacteriia</taxon>
        <taxon>Flavobacteriales</taxon>
        <taxon>Flavobacteriaceae</taxon>
        <taxon>Zobellia</taxon>
    </lineage>
</organism>
<gene>
    <name evidence="1" type="ORF">HW347_19760</name>
</gene>
<dbReference type="Proteomes" id="UP000740413">
    <property type="component" value="Unassembled WGS sequence"/>
</dbReference>
<dbReference type="EMBL" id="JACATN010000008">
    <property type="protein sequence ID" value="MBT2163517.1"/>
    <property type="molecule type" value="Genomic_DNA"/>
</dbReference>
<accession>A0ABS5WJE6</accession>
<keyword evidence="2" id="KW-1185">Reference proteome</keyword>
<reference evidence="2" key="2">
    <citation type="submission" date="2023-07" db="EMBL/GenBank/DDBJ databases">
        <title>Zobellia barbeyronii sp. nov., a new marine flavobacterium, isolated from green and red algae.</title>
        <authorList>
            <person name="Nedashkovskaya O.I."/>
            <person name="Otstavnykh N."/>
            <person name="Zhukova N."/>
            <person name="Guzev K."/>
            <person name="Chausova V."/>
            <person name="Tekutyeva L."/>
            <person name="Mikhailov V."/>
            <person name="Isaeva M."/>
        </authorList>
    </citation>
    <scope>NUCLEOTIDE SEQUENCE [LARGE SCALE GENOMIC DNA]</scope>
    <source>
        <strain evidence="2">KMM 6746</strain>
    </source>
</reference>
<evidence type="ECO:0000313" key="2">
    <source>
        <dbReference type="Proteomes" id="UP000740413"/>
    </source>
</evidence>
<sequence>MSIVVINELWANGTHLANSKYLNVKFSLYALHMFFVEVELNSLDKMLGMKIFKSGQIKDKYVGKY</sequence>